<name>D5ZRD3_STRV1</name>
<dbReference type="EMBL" id="DS999641">
    <property type="protein sequence ID" value="EFE70440.2"/>
    <property type="molecule type" value="Genomic_DNA"/>
</dbReference>
<feature type="region of interest" description="Disordered" evidence="1">
    <location>
        <begin position="14"/>
        <end position="52"/>
    </location>
</feature>
<sequence length="62" mass="6458">MEPIRVSIRLFGDVRSTTPSGRTTGAGVTEVQDDGRFPESGETGPRSAVRPGTAALFAAQVP</sequence>
<accession>D5ZRD3</accession>
<proteinExistence type="predicted"/>
<protein>
    <submittedName>
        <fullName evidence="2">Predicted protein</fullName>
    </submittedName>
</protein>
<dbReference type="Proteomes" id="UP000003824">
    <property type="component" value="Unassembled WGS sequence"/>
</dbReference>
<reference evidence="3" key="1">
    <citation type="submission" date="2008-12" db="EMBL/GenBank/DDBJ databases">
        <title>Annotation of Streptomyces ghanaensis ATCC 14672.</title>
        <authorList>
            <consortium name="The Broad Institute Genome Sequencing Platform"/>
            <consortium name="Broad Institute Microbial Sequencing Center"/>
            <person name="Fischbach M."/>
            <person name="Ward D."/>
            <person name="Young S."/>
            <person name="Kodira C.D."/>
            <person name="Zeng Q."/>
            <person name="Koehrsen M."/>
            <person name="Godfrey P."/>
            <person name="Alvarado L."/>
            <person name="Berlin A.M."/>
            <person name="Borenstein D."/>
            <person name="Chen Z."/>
            <person name="Engels R."/>
            <person name="Freedman E."/>
            <person name="Gellesch M."/>
            <person name="Goldberg J."/>
            <person name="Griggs A."/>
            <person name="Gujja S."/>
            <person name="Heiman D.I."/>
            <person name="Hepburn T.A."/>
            <person name="Howarth C."/>
            <person name="Jen D."/>
            <person name="Larson L."/>
            <person name="Lewis B."/>
            <person name="Mehta T."/>
            <person name="Park D."/>
            <person name="Pearson M."/>
            <person name="Roberts A."/>
            <person name="Saif S."/>
            <person name="Shea T.D."/>
            <person name="Shenoy N."/>
            <person name="Sisk P."/>
            <person name="Stolte C."/>
            <person name="Sykes S.N."/>
            <person name="Walk T."/>
            <person name="White J."/>
            <person name="Yandava C."/>
            <person name="Straight P."/>
            <person name="Clardy J."/>
            <person name="Hung D."/>
            <person name="Kolter R."/>
            <person name="Mekalanos J."/>
            <person name="Walker S."/>
            <person name="Walsh C.T."/>
            <person name="Wieland B.L.C."/>
            <person name="Ilzarbe M."/>
            <person name="Galagan J."/>
            <person name="Nusbaum C."/>
            <person name="Birren B."/>
        </authorList>
    </citation>
    <scope>NUCLEOTIDE SEQUENCE [LARGE SCALE GENOMIC DNA]</scope>
    <source>
        <strain evidence="3">ATCC 14672 / DSM 40746 / JCM 4963 / KCTC 9882 / NRRL B-12104 / FH 1290</strain>
    </source>
</reference>
<evidence type="ECO:0000256" key="1">
    <source>
        <dbReference type="SAM" id="MobiDB-lite"/>
    </source>
</evidence>
<evidence type="ECO:0000313" key="2">
    <source>
        <dbReference type="EMBL" id="EFE70440.2"/>
    </source>
</evidence>
<dbReference type="AlphaFoldDB" id="D5ZRD3"/>
<evidence type="ECO:0000313" key="3">
    <source>
        <dbReference type="Proteomes" id="UP000003824"/>
    </source>
</evidence>
<dbReference type="eggNOG" id="ENOG50325DF">
    <property type="taxonomic scope" value="Bacteria"/>
</dbReference>
<gene>
    <name evidence="2" type="ORF">SSFG_05683</name>
</gene>
<organism evidence="2 3">
    <name type="scientific">Streptomyces viridosporus (strain ATCC 14672 / DSM 40746 / JCM 4963 / KCTC 9882 / NRRL B-12104 / FH 1290)</name>
    <name type="common">Streptomyces ghanaensis</name>
    <dbReference type="NCBI Taxonomy" id="566461"/>
    <lineage>
        <taxon>Bacteria</taxon>
        <taxon>Bacillati</taxon>
        <taxon>Actinomycetota</taxon>
        <taxon>Actinomycetes</taxon>
        <taxon>Kitasatosporales</taxon>
        <taxon>Streptomycetaceae</taxon>
        <taxon>Streptomyces</taxon>
    </lineage>
</organism>